<evidence type="ECO:0000313" key="1">
    <source>
        <dbReference type="EMBL" id="SHD76866.1"/>
    </source>
</evidence>
<reference evidence="1 2" key="1">
    <citation type="submission" date="2016-11" db="EMBL/GenBank/DDBJ databases">
        <authorList>
            <person name="Manzoor S."/>
        </authorList>
    </citation>
    <scope>NUCLEOTIDE SEQUENCE [LARGE SCALE GENOMIC DNA]</scope>
    <source>
        <strain evidence="1">Clostridium ultunense strain Esp</strain>
    </source>
</reference>
<dbReference type="AlphaFoldDB" id="A0A1M4PN52"/>
<organism evidence="1 2">
    <name type="scientific">[Clostridium] ultunense Esp</name>
    <dbReference type="NCBI Taxonomy" id="1288971"/>
    <lineage>
        <taxon>Bacteria</taxon>
        <taxon>Bacillati</taxon>
        <taxon>Bacillota</taxon>
        <taxon>Tissierellia</taxon>
        <taxon>Tissierellales</taxon>
        <taxon>Tepidimicrobiaceae</taxon>
        <taxon>Schnuerera</taxon>
    </lineage>
</organism>
<name>A0A1M4PN52_9FIRM</name>
<dbReference type="RefSeq" id="WP_160113580.1">
    <property type="nucleotide sequence ID" value="NZ_LT669839.1"/>
</dbReference>
<keyword evidence="2" id="KW-1185">Reference proteome</keyword>
<proteinExistence type="predicted"/>
<dbReference type="OrthoDB" id="9766487at2"/>
<gene>
    <name evidence="1" type="ORF">CUESP1_1502</name>
</gene>
<dbReference type="Proteomes" id="UP000245423">
    <property type="component" value="Chromosome 1"/>
</dbReference>
<sequence>MGWISYTYGAGLTIATEVNKRILSEGQKGIDDWIEVLKSVGNIIDEIIELTEEL</sequence>
<protein>
    <submittedName>
        <fullName evidence="1">Uncharacterized protein</fullName>
    </submittedName>
</protein>
<evidence type="ECO:0000313" key="2">
    <source>
        <dbReference type="Proteomes" id="UP000245423"/>
    </source>
</evidence>
<dbReference type="EMBL" id="LT669839">
    <property type="protein sequence ID" value="SHD76866.1"/>
    <property type="molecule type" value="Genomic_DNA"/>
</dbReference>
<accession>A0A1M4PN52</accession>